<accession>A0ABQ9GCB2</accession>
<organism evidence="1 2">
    <name type="scientific">Dryococelus australis</name>
    <dbReference type="NCBI Taxonomy" id="614101"/>
    <lineage>
        <taxon>Eukaryota</taxon>
        <taxon>Metazoa</taxon>
        <taxon>Ecdysozoa</taxon>
        <taxon>Arthropoda</taxon>
        <taxon>Hexapoda</taxon>
        <taxon>Insecta</taxon>
        <taxon>Pterygota</taxon>
        <taxon>Neoptera</taxon>
        <taxon>Polyneoptera</taxon>
        <taxon>Phasmatodea</taxon>
        <taxon>Verophasmatodea</taxon>
        <taxon>Anareolatae</taxon>
        <taxon>Phasmatidae</taxon>
        <taxon>Eurycanthinae</taxon>
        <taxon>Dryococelus</taxon>
    </lineage>
</organism>
<reference evidence="1 2" key="1">
    <citation type="submission" date="2023-02" db="EMBL/GenBank/DDBJ databases">
        <title>LHISI_Scaffold_Assembly.</title>
        <authorList>
            <person name="Stuart O.P."/>
            <person name="Cleave R."/>
            <person name="Magrath M.J.L."/>
            <person name="Mikheyev A.S."/>
        </authorList>
    </citation>
    <scope>NUCLEOTIDE SEQUENCE [LARGE SCALE GENOMIC DNA]</scope>
    <source>
        <strain evidence="1">Daus_M_001</strain>
        <tissue evidence="1">Leg muscle</tissue>
    </source>
</reference>
<evidence type="ECO:0000313" key="1">
    <source>
        <dbReference type="EMBL" id="KAJ8870038.1"/>
    </source>
</evidence>
<proteinExistence type="predicted"/>
<dbReference type="Proteomes" id="UP001159363">
    <property type="component" value="Chromosome 12"/>
</dbReference>
<comment type="caution">
    <text evidence="1">The sequence shown here is derived from an EMBL/GenBank/DDBJ whole genome shotgun (WGS) entry which is preliminary data.</text>
</comment>
<evidence type="ECO:0000313" key="2">
    <source>
        <dbReference type="Proteomes" id="UP001159363"/>
    </source>
</evidence>
<sequence>MTRAEKAFEKIIAGNADAITVHSKRIHLMVTEIDKLLTNICIDAKKEEDYNSNEEGLGEVQDRLTTLRVKLADLEVGRGESSEGERCGSSELPTFGGNLQEWIALKDIFEAAGLQGGTVTLLKSIPVSGANYSDALAILNTRYENKHELVDSIGCLHNQLYCV</sequence>
<gene>
    <name evidence="1" type="ORF">PR048_029049</name>
</gene>
<dbReference type="EMBL" id="JARBHB010000013">
    <property type="protein sequence ID" value="KAJ8870038.1"/>
    <property type="molecule type" value="Genomic_DNA"/>
</dbReference>
<protein>
    <submittedName>
        <fullName evidence="1">Uncharacterized protein</fullName>
    </submittedName>
</protein>
<name>A0ABQ9GCB2_9NEOP</name>
<keyword evidence="2" id="KW-1185">Reference proteome</keyword>